<evidence type="ECO:0000313" key="5">
    <source>
        <dbReference type="Proteomes" id="UP000663870"/>
    </source>
</evidence>
<proteinExistence type="predicted"/>
<accession>A0A815JSJ3</accession>
<dbReference type="Proteomes" id="UP000663854">
    <property type="component" value="Unassembled WGS sequence"/>
</dbReference>
<sequence length="89" mass="10146">MNTILEYSINSNLLIAQLDGTFLLKNRISFIIDHINIHVIASRSSKLLNTTSATLISFPSINLFPHSQNYIHIYFSINAISFSQKLKQH</sequence>
<evidence type="ECO:0000313" key="2">
    <source>
        <dbReference type="EMBL" id="CAF1618349.1"/>
    </source>
</evidence>
<dbReference type="Proteomes" id="UP000663870">
    <property type="component" value="Unassembled WGS sequence"/>
</dbReference>
<dbReference type="AlphaFoldDB" id="A0A815JSJ3"/>
<evidence type="ECO:0000313" key="3">
    <source>
        <dbReference type="EMBL" id="CAF4179799.1"/>
    </source>
</evidence>
<keyword evidence="5" id="KW-1185">Reference proteome</keyword>
<dbReference type="EMBL" id="CAJNOH010004994">
    <property type="protein sequence ID" value="CAF1386231.1"/>
    <property type="molecule type" value="Genomic_DNA"/>
</dbReference>
<organism evidence="1 4">
    <name type="scientific">Rotaria sordida</name>
    <dbReference type="NCBI Taxonomy" id="392033"/>
    <lineage>
        <taxon>Eukaryota</taxon>
        <taxon>Metazoa</taxon>
        <taxon>Spiralia</taxon>
        <taxon>Gnathifera</taxon>
        <taxon>Rotifera</taxon>
        <taxon>Eurotatoria</taxon>
        <taxon>Bdelloidea</taxon>
        <taxon>Philodinida</taxon>
        <taxon>Philodinidae</taxon>
        <taxon>Rotaria</taxon>
    </lineage>
</organism>
<name>A0A815JSJ3_9BILA</name>
<dbReference type="EMBL" id="CAJOBE010014578">
    <property type="protein sequence ID" value="CAF4179799.1"/>
    <property type="molecule type" value="Genomic_DNA"/>
</dbReference>
<reference evidence="1" key="1">
    <citation type="submission" date="2021-02" db="EMBL/GenBank/DDBJ databases">
        <authorList>
            <person name="Nowell W R."/>
        </authorList>
    </citation>
    <scope>NUCLEOTIDE SEQUENCE</scope>
</reference>
<comment type="caution">
    <text evidence="1">The sequence shown here is derived from an EMBL/GenBank/DDBJ whole genome shotgun (WGS) entry which is preliminary data.</text>
</comment>
<dbReference type="EMBL" id="CAJNOL010006474">
    <property type="protein sequence ID" value="CAF1618349.1"/>
    <property type="molecule type" value="Genomic_DNA"/>
</dbReference>
<gene>
    <name evidence="3" type="ORF">FNK824_LOCUS35153</name>
    <name evidence="2" type="ORF">JXQ802_LOCUS50276</name>
    <name evidence="1" type="ORF">PYM288_LOCUS34109</name>
</gene>
<dbReference type="Proteomes" id="UP000663874">
    <property type="component" value="Unassembled WGS sequence"/>
</dbReference>
<protein>
    <submittedName>
        <fullName evidence="1">Uncharacterized protein</fullName>
    </submittedName>
</protein>
<evidence type="ECO:0000313" key="4">
    <source>
        <dbReference type="Proteomes" id="UP000663854"/>
    </source>
</evidence>
<evidence type="ECO:0000313" key="1">
    <source>
        <dbReference type="EMBL" id="CAF1386231.1"/>
    </source>
</evidence>